<sequence length="58" mass="6645">MRACRVCSELKPHKSFGVGRYQHVCRDCVITNWRLWNSVSAKVASVYGFIQGTNAREK</sequence>
<dbReference type="Proteomes" id="UP000183487">
    <property type="component" value="Unassembled WGS sequence"/>
</dbReference>
<reference evidence="2" key="1">
    <citation type="submission" date="2016-10" db="EMBL/GenBank/DDBJ databases">
        <authorList>
            <person name="Varghese N."/>
        </authorList>
    </citation>
    <scope>NUCLEOTIDE SEQUENCE [LARGE SCALE GENOMIC DNA]</scope>
    <source>
        <strain evidence="2">GAS106B</strain>
    </source>
</reference>
<dbReference type="AlphaFoldDB" id="A0A1H1IXX6"/>
<organism evidence="1 2">
    <name type="scientific">Paraburkholderia fungorum</name>
    <dbReference type="NCBI Taxonomy" id="134537"/>
    <lineage>
        <taxon>Bacteria</taxon>
        <taxon>Pseudomonadati</taxon>
        <taxon>Pseudomonadota</taxon>
        <taxon>Betaproteobacteria</taxon>
        <taxon>Burkholderiales</taxon>
        <taxon>Burkholderiaceae</taxon>
        <taxon>Paraburkholderia</taxon>
    </lineage>
</organism>
<accession>A0A1H1IXX6</accession>
<keyword evidence="2" id="KW-1185">Reference proteome</keyword>
<evidence type="ECO:0000313" key="2">
    <source>
        <dbReference type="Proteomes" id="UP000183487"/>
    </source>
</evidence>
<protein>
    <submittedName>
        <fullName evidence="1">Uncharacterized protein</fullName>
    </submittedName>
</protein>
<name>A0A1H1IXX6_9BURK</name>
<dbReference type="EMBL" id="FNKP01000002">
    <property type="protein sequence ID" value="SDR42533.1"/>
    <property type="molecule type" value="Genomic_DNA"/>
</dbReference>
<evidence type="ECO:0000313" key="1">
    <source>
        <dbReference type="EMBL" id="SDR42533.1"/>
    </source>
</evidence>
<proteinExistence type="predicted"/>
<gene>
    <name evidence="1" type="ORF">SAMN05443245_5855</name>
</gene>